<dbReference type="PROSITE" id="PS50297">
    <property type="entry name" value="ANK_REP_REGION"/>
    <property type="match status" value="2"/>
</dbReference>
<evidence type="ECO:0000256" key="1">
    <source>
        <dbReference type="ARBA" id="ARBA00022737"/>
    </source>
</evidence>
<dbReference type="InterPro" id="IPR050745">
    <property type="entry name" value="Multifunctional_regulatory"/>
</dbReference>
<dbReference type="InterPro" id="IPR036770">
    <property type="entry name" value="Ankyrin_rpt-contain_sf"/>
</dbReference>
<dbReference type="Gene3D" id="1.25.40.20">
    <property type="entry name" value="Ankyrin repeat-containing domain"/>
    <property type="match status" value="1"/>
</dbReference>
<dbReference type="EMBL" id="UYJE01001272">
    <property type="protein sequence ID" value="VDI00785.1"/>
    <property type="molecule type" value="Genomic_DNA"/>
</dbReference>
<dbReference type="Pfam" id="PF12796">
    <property type="entry name" value="Ank_2"/>
    <property type="match status" value="1"/>
</dbReference>
<evidence type="ECO:0000313" key="6">
    <source>
        <dbReference type="Proteomes" id="UP000596742"/>
    </source>
</evidence>
<comment type="caution">
    <text evidence="5">The sequence shown here is derived from an EMBL/GenBank/DDBJ whole genome shotgun (WGS) entry which is preliminary data.</text>
</comment>
<dbReference type="SUPFAM" id="SSF48403">
    <property type="entry name" value="Ankyrin repeat"/>
    <property type="match status" value="1"/>
</dbReference>
<name>A0A8B6C7V1_MYTGA</name>
<dbReference type="PROSITE" id="PS50088">
    <property type="entry name" value="ANK_REPEAT"/>
    <property type="match status" value="2"/>
</dbReference>
<feature type="region of interest" description="Disordered" evidence="4">
    <location>
        <begin position="410"/>
        <end position="429"/>
    </location>
</feature>
<keyword evidence="1" id="KW-0677">Repeat</keyword>
<feature type="non-terminal residue" evidence="5">
    <location>
        <position position="1"/>
    </location>
</feature>
<dbReference type="PANTHER" id="PTHR24189:SF50">
    <property type="entry name" value="ANKYRIN REPEAT AND SOCS BOX PROTEIN 2"/>
    <property type="match status" value="1"/>
</dbReference>
<dbReference type="Proteomes" id="UP000596742">
    <property type="component" value="Unassembled WGS sequence"/>
</dbReference>
<evidence type="ECO:0000256" key="2">
    <source>
        <dbReference type="ARBA" id="ARBA00023043"/>
    </source>
</evidence>
<proteinExistence type="predicted"/>
<evidence type="ECO:0000256" key="3">
    <source>
        <dbReference type="PROSITE-ProRule" id="PRU00023"/>
    </source>
</evidence>
<dbReference type="SMART" id="SM00248">
    <property type="entry name" value="ANK"/>
    <property type="match status" value="2"/>
</dbReference>
<dbReference type="AlphaFoldDB" id="A0A8B6C7V1"/>
<organism evidence="5 6">
    <name type="scientific">Mytilus galloprovincialis</name>
    <name type="common">Mediterranean mussel</name>
    <dbReference type="NCBI Taxonomy" id="29158"/>
    <lineage>
        <taxon>Eukaryota</taxon>
        <taxon>Metazoa</taxon>
        <taxon>Spiralia</taxon>
        <taxon>Lophotrochozoa</taxon>
        <taxon>Mollusca</taxon>
        <taxon>Bivalvia</taxon>
        <taxon>Autobranchia</taxon>
        <taxon>Pteriomorphia</taxon>
        <taxon>Mytilida</taxon>
        <taxon>Mytiloidea</taxon>
        <taxon>Mytilidae</taxon>
        <taxon>Mytilinae</taxon>
        <taxon>Mytilus</taxon>
    </lineage>
</organism>
<sequence>GRTALHEAVDQDYVDRKSVNILLENGCKNEKDLKGRTALHVAVDRDKGDFNIVTTLLEFGFNPNEKDTMGNTPYMILKARDSKEGKEQRETAMKILKEYENFWQLGLPLEVKDLDKKSANVFASLLEEEGYQHYEARVMLAGEQGVGKTTVARYLVGKGPTYIRKSTDGIDLYNGVSFIDRETEEWLHGKQDFTLSDIATSRSLRQEKDSSASLKLSQMNLMEVEEQSDHDSSYIIKDDPIPDQSDKMLNKYSNNDNDVDQPITHSGMSLEYTPIEALSVSSNDTTEENPKKEKGRFASLRDPYFCKKDKAECSIADFTLSKIDISRSLRQEKDTSAILKLNKQKLMEVVVQQSDDESSNIVTYDPCPDQSDKMLNKYSNNDNDVDQPITHSGRSSENTPIESLSVFANETTEENPKSENIRIAPQGDPSVHKKDKVECLIAGKDYASNSGFSYPNSTINIKENQATMIVSMLWKYSLLVVNKIESTMINVVFNDARCNFPLKKDYNTS</sequence>
<dbReference type="PANTHER" id="PTHR24189">
    <property type="entry name" value="MYOTROPHIN"/>
    <property type="match status" value="1"/>
</dbReference>
<feature type="repeat" description="ANK" evidence="3">
    <location>
        <begin position="34"/>
        <end position="68"/>
    </location>
</feature>
<evidence type="ECO:0000256" key="4">
    <source>
        <dbReference type="SAM" id="MobiDB-lite"/>
    </source>
</evidence>
<gene>
    <name evidence="5" type="ORF">MGAL_10B015208</name>
</gene>
<accession>A0A8B6C7V1</accession>
<feature type="repeat" description="ANK" evidence="3">
    <location>
        <begin position="1"/>
        <end position="26"/>
    </location>
</feature>
<evidence type="ECO:0000313" key="5">
    <source>
        <dbReference type="EMBL" id="VDI00785.1"/>
    </source>
</evidence>
<dbReference type="OrthoDB" id="6149245at2759"/>
<keyword evidence="6" id="KW-1185">Reference proteome</keyword>
<protein>
    <submittedName>
        <fullName evidence="5">Uncharacterized protein</fullName>
    </submittedName>
</protein>
<keyword evidence="2 3" id="KW-0040">ANK repeat</keyword>
<dbReference type="InterPro" id="IPR002110">
    <property type="entry name" value="Ankyrin_rpt"/>
</dbReference>
<reference evidence="5" key="1">
    <citation type="submission" date="2018-11" db="EMBL/GenBank/DDBJ databases">
        <authorList>
            <person name="Alioto T."/>
            <person name="Alioto T."/>
        </authorList>
    </citation>
    <scope>NUCLEOTIDE SEQUENCE</scope>
</reference>